<protein>
    <submittedName>
        <fullName evidence="2">Uncharacterized protein</fullName>
    </submittedName>
</protein>
<feature type="region of interest" description="Disordered" evidence="1">
    <location>
        <begin position="23"/>
        <end position="83"/>
    </location>
</feature>
<comment type="caution">
    <text evidence="2">The sequence shown here is derived from an EMBL/GenBank/DDBJ whole genome shotgun (WGS) entry which is preliminary data.</text>
</comment>
<dbReference type="PANTHER" id="PTHR40788:SF1">
    <property type="entry name" value="IPA PROTEIN"/>
    <property type="match status" value="1"/>
</dbReference>
<organism evidence="2 3">
    <name type="scientific">Hortaea werneckii</name>
    <name type="common">Black yeast</name>
    <name type="synonym">Cladosporium werneckii</name>
    <dbReference type="NCBI Taxonomy" id="91943"/>
    <lineage>
        <taxon>Eukaryota</taxon>
        <taxon>Fungi</taxon>
        <taxon>Dikarya</taxon>
        <taxon>Ascomycota</taxon>
        <taxon>Pezizomycotina</taxon>
        <taxon>Dothideomycetes</taxon>
        <taxon>Dothideomycetidae</taxon>
        <taxon>Mycosphaerellales</taxon>
        <taxon>Teratosphaeriaceae</taxon>
        <taxon>Hortaea</taxon>
    </lineage>
</organism>
<dbReference type="PANTHER" id="PTHR40788">
    <property type="entry name" value="CLR5 DOMAIN-CONTAINING PROTEIN-RELATED"/>
    <property type="match status" value="1"/>
</dbReference>
<dbReference type="Proteomes" id="UP000281677">
    <property type="component" value="Unassembled WGS sequence"/>
</dbReference>
<dbReference type="AlphaFoldDB" id="A0A3M7IFA1"/>
<sequence length="513" mass="57745">MGSLYDGMLDECLEDIDQKYASAKSRLQKDGKSVAPSPTGEKASTSFRAQERREKAKTRPATASTHEITPLAPQEPETPPAPSSYFKVKASTASVFDTLFTKSESRGSVSWTDFVAAMAEVGFSVTPKGGSIFTFNPPRAMVADPITLHRPHASDIEGWKLLWIARRLRKKYGWSAETFKVLNADFRDIASPPAIIITVPREIAEHSRTQPPLRLPPEEQVPNIKRSPQPKSPQGQPSQINSLALTPNNLDTYISWDMNDAPPSYDEVVENASKSENADKPRSNVGDASTPYLSYRLVSRSAPSRRWMSLVLNDESIYRILAPRMTLDQRPEVHLTDLNNNKRVATAQVRRSTTAREVRFRLEASSLGSDNWHVALVRGFSEWCCEFTHAGRQYSWVRTHKDELGASKLTSRCFKLVHGDYVLQKSKRKGKGNAKAEDSTDDPAYQQVLMTYIHSPWFDLHAHEAGEIRIYRHENLVIDKEFEYVGLITALGLQQREREARAQALREMANTSM</sequence>
<gene>
    <name evidence="2" type="ORF">D0859_11723</name>
</gene>
<name>A0A3M7IFA1_HORWE</name>
<reference evidence="2 3" key="1">
    <citation type="journal article" date="2018" name="BMC Genomics">
        <title>Genomic evidence for intraspecific hybridization in a clonal and extremely halotolerant yeast.</title>
        <authorList>
            <person name="Gostincar C."/>
            <person name="Stajich J.E."/>
            <person name="Zupancic J."/>
            <person name="Zalar P."/>
            <person name="Gunde-Cimerman N."/>
        </authorList>
    </citation>
    <scope>NUCLEOTIDE SEQUENCE [LARGE SCALE GENOMIC DNA]</scope>
    <source>
        <strain evidence="2 3">EXF-120</strain>
    </source>
</reference>
<feature type="region of interest" description="Disordered" evidence="1">
    <location>
        <begin position="264"/>
        <end position="289"/>
    </location>
</feature>
<evidence type="ECO:0000313" key="3">
    <source>
        <dbReference type="Proteomes" id="UP000281677"/>
    </source>
</evidence>
<evidence type="ECO:0000313" key="2">
    <source>
        <dbReference type="EMBL" id="RMZ24219.1"/>
    </source>
</evidence>
<dbReference type="VEuPathDB" id="FungiDB:BTJ68_00252"/>
<accession>A0A3M7IFA1</accession>
<dbReference type="OrthoDB" id="3866793at2759"/>
<feature type="region of interest" description="Disordered" evidence="1">
    <location>
        <begin position="206"/>
        <end position="243"/>
    </location>
</feature>
<feature type="compositionally biased region" description="Low complexity" evidence="1">
    <location>
        <begin position="227"/>
        <end position="239"/>
    </location>
</feature>
<evidence type="ECO:0000256" key="1">
    <source>
        <dbReference type="SAM" id="MobiDB-lite"/>
    </source>
</evidence>
<proteinExistence type="predicted"/>
<dbReference type="EMBL" id="QWIT01000429">
    <property type="protein sequence ID" value="RMZ24219.1"/>
    <property type="molecule type" value="Genomic_DNA"/>
</dbReference>